<keyword evidence="4" id="KW-0326">Glycosidase</keyword>
<dbReference type="AlphaFoldDB" id="A0A6J6CWV8"/>
<evidence type="ECO:0000256" key="3">
    <source>
        <dbReference type="ARBA" id="ARBA00022801"/>
    </source>
</evidence>
<dbReference type="GO" id="GO:0005975">
    <property type="term" value="P:carbohydrate metabolic process"/>
    <property type="evidence" value="ECO:0007669"/>
    <property type="project" value="InterPro"/>
</dbReference>
<comment type="similarity">
    <text evidence="1">Belongs to the glycosyl hydrolase 32 family.</text>
</comment>
<proteinExistence type="inferred from homology"/>
<organism evidence="6">
    <name type="scientific">freshwater metagenome</name>
    <dbReference type="NCBI Taxonomy" id="449393"/>
    <lineage>
        <taxon>unclassified sequences</taxon>
        <taxon>metagenomes</taxon>
        <taxon>ecological metagenomes</taxon>
    </lineage>
</organism>
<dbReference type="EMBL" id="CAEZTF010000023">
    <property type="protein sequence ID" value="CAB4555992.1"/>
    <property type="molecule type" value="Genomic_DNA"/>
</dbReference>
<evidence type="ECO:0000259" key="5">
    <source>
        <dbReference type="Pfam" id="PF00251"/>
    </source>
</evidence>
<dbReference type="Gene3D" id="2.115.10.20">
    <property type="entry name" value="Glycosyl hydrolase domain, family 43"/>
    <property type="match status" value="1"/>
</dbReference>
<dbReference type="InterPro" id="IPR001362">
    <property type="entry name" value="Glyco_hydro_32"/>
</dbReference>
<dbReference type="CDD" id="cd18609">
    <property type="entry name" value="GH32-like"/>
    <property type="match status" value="1"/>
</dbReference>
<gene>
    <name evidence="6" type="ORF">UFOPK1618_00215</name>
</gene>
<name>A0A6J6CWV8_9ZZZZ</name>
<dbReference type="InterPro" id="IPR013148">
    <property type="entry name" value="Glyco_hydro_32_N"/>
</dbReference>
<sequence length="318" mass="35681">MSLRLADRWIWDSWYVKDGDTYHAFYLCASRGLGDPNRRHRSPAVGHAISKDLKNWTVVADALAPSESPAFDSWTTWTGSVIKDDNGLWWMFYTGSSREDEGLIQRIGAATSKDLISWTKLSDKSEGKALVEADGQWYELYDGKSWGDQAWRDPWVFRYPGESTWQMLITARSKNGQPQTRGVIGHATSENLVDWKVQPPLSEPDQGFGQYEVFQYEIVNGVPILIFCAAHDTNSAATNEKYGMLTTTYSVVVNERIENVNFENARPIPGAEVYAARLIQGPNGDWFLMGFINEVDGKFVGELTDPIPVTADPVLGLI</sequence>
<dbReference type="InterPro" id="IPR051214">
    <property type="entry name" value="GH32_Enzymes"/>
</dbReference>
<evidence type="ECO:0000256" key="1">
    <source>
        <dbReference type="ARBA" id="ARBA00009902"/>
    </source>
</evidence>
<dbReference type="SUPFAM" id="SSF75005">
    <property type="entry name" value="Arabinanase/levansucrase/invertase"/>
    <property type="match status" value="1"/>
</dbReference>
<evidence type="ECO:0000256" key="4">
    <source>
        <dbReference type="ARBA" id="ARBA00023295"/>
    </source>
</evidence>
<dbReference type="GO" id="GO:0004564">
    <property type="term" value="F:beta-fructofuranosidase activity"/>
    <property type="evidence" value="ECO:0007669"/>
    <property type="project" value="UniProtKB-EC"/>
</dbReference>
<dbReference type="SMART" id="SM00640">
    <property type="entry name" value="Glyco_32"/>
    <property type="match status" value="1"/>
</dbReference>
<dbReference type="Pfam" id="PF00251">
    <property type="entry name" value="Glyco_hydro_32N"/>
    <property type="match status" value="1"/>
</dbReference>
<dbReference type="EC" id="3.2.1.26" evidence="2"/>
<dbReference type="InterPro" id="IPR023296">
    <property type="entry name" value="Glyco_hydro_beta-prop_sf"/>
</dbReference>
<keyword evidence="3" id="KW-0378">Hydrolase</keyword>
<evidence type="ECO:0000313" key="6">
    <source>
        <dbReference type="EMBL" id="CAB4555992.1"/>
    </source>
</evidence>
<dbReference type="PANTHER" id="PTHR43101">
    <property type="entry name" value="BETA-FRUCTOSIDASE"/>
    <property type="match status" value="1"/>
</dbReference>
<reference evidence="6" key="1">
    <citation type="submission" date="2020-05" db="EMBL/GenBank/DDBJ databases">
        <authorList>
            <person name="Chiriac C."/>
            <person name="Salcher M."/>
            <person name="Ghai R."/>
            <person name="Kavagutti S V."/>
        </authorList>
    </citation>
    <scope>NUCLEOTIDE SEQUENCE</scope>
</reference>
<feature type="domain" description="Glycosyl hydrolase family 32 N-terminal" evidence="5">
    <location>
        <begin position="19"/>
        <end position="297"/>
    </location>
</feature>
<dbReference type="PANTHER" id="PTHR43101:SF1">
    <property type="entry name" value="BETA-FRUCTOSIDASE"/>
    <property type="match status" value="1"/>
</dbReference>
<accession>A0A6J6CWV8</accession>
<protein>
    <recommendedName>
        <fullName evidence="2">beta-fructofuranosidase</fullName>
        <ecNumber evidence="2">3.2.1.26</ecNumber>
    </recommendedName>
</protein>
<evidence type="ECO:0000256" key="2">
    <source>
        <dbReference type="ARBA" id="ARBA00012758"/>
    </source>
</evidence>